<gene>
    <name evidence="18" type="ORF">KCV03_g7020</name>
</gene>
<evidence type="ECO:0000256" key="10">
    <source>
        <dbReference type="ARBA" id="ARBA00023316"/>
    </source>
</evidence>
<dbReference type="InterPro" id="IPR012334">
    <property type="entry name" value="Pectin_lyas_fold"/>
</dbReference>
<evidence type="ECO:0000256" key="15">
    <source>
        <dbReference type="PROSITE-ProRule" id="PRU10052"/>
    </source>
</evidence>
<dbReference type="PROSITE" id="PS00502">
    <property type="entry name" value="POLYGALACTURONASE"/>
    <property type="match status" value="1"/>
</dbReference>
<dbReference type="Proteomes" id="UP000767238">
    <property type="component" value="Unassembled WGS sequence"/>
</dbReference>
<dbReference type="SMART" id="SM00710">
    <property type="entry name" value="PbH1"/>
    <property type="match status" value="7"/>
</dbReference>
<feature type="compositionally biased region" description="Basic and acidic residues" evidence="17">
    <location>
        <begin position="376"/>
        <end position="395"/>
    </location>
</feature>
<evidence type="ECO:0000256" key="13">
    <source>
        <dbReference type="ARBA" id="ARBA00043142"/>
    </source>
</evidence>
<evidence type="ECO:0000256" key="3">
    <source>
        <dbReference type="ARBA" id="ARBA00022525"/>
    </source>
</evidence>
<evidence type="ECO:0000256" key="12">
    <source>
        <dbReference type="ARBA" id="ARBA00041604"/>
    </source>
</evidence>
<evidence type="ECO:0000256" key="9">
    <source>
        <dbReference type="ARBA" id="ARBA00023295"/>
    </source>
</evidence>
<evidence type="ECO:0000256" key="16">
    <source>
        <dbReference type="RuleBase" id="RU361169"/>
    </source>
</evidence>
<keyword evidence="6 16" id="KW-0378">Hydrolase</keyword>
<dbReference type="FunFam" id="2.160.20.10:FF:000027">
    <property type="entry name" value="Probable exopolygalacturonase X"/>
    <property type="match status" value="1"/>
</dbReference>
<comment type="caution">
    <text evidence="18">The sequence shown here is derived from an EMBL/GenBank/DDBJ whole genome shotgun (WGS) entry which is preliminary data.</text>
</comment>
<protein>
    <recommendedName>
        <fullName evidence="11">galacturonan 1,4-alpha-galacturonidase</fullName>
        <ecNumber evidence="11">3.2.1.67</ecNumber>
    </recommendedName>
    <alternativeName>
        <fullName evidence="13">Galacturan 1,4-alpha-galacturonidase</fullName>
    </alternativeName>
    <alternativeName>
        <fullName evidence="12">Poly(1,4-alpha-D-galacturonide)galacturonohydrolase</fullName>
    </alternativeName>
</protein>
<evidence type="ECO:0000256" key="17">
    <source>
        <dbReference type="SAM" id="MobiDB-lite"/>
    </source>
</evidence>
<dbReference type="PANTHER" id="PTHR31736">
    <property type="match status" value="1"/>
</dbReference>
<keyword evidence="5" id="KW-0677">Repeat</keyword>
<evidence type="ECO:0000256" key="6">
    <source>
        <dbReference type="ARBA" id="ARBA00022801"/>
    </source>
</evidence>
<evidence type="ECO:0000256" key="14">
    <source>
        <dbReference type="ARBA" id="ARBA00048766"/>
    </source>
</evidence>
<evidence type="ECO:0000256" key="11">
    <source>
        <dbReference type="ARBA" id="ARBA00038933"/>
    </source>
</evidence>
<keyword evidence="9 16" id="KW-0326">Glycosidase</keyword>
<keyword evidence="3" id="KW-0964">Secreted</keyword>
<reference evidence="18" key="2">
    <citation type="submission" date="2021-08" db="EMBL/GenBank/DDBJ databases">
        <authorList>
            <person name="Gostincar C."/>
            <person name="Sun X."/>
            <person name="Song Z."/>
            <person name="Gunde-Cimerman N."/>
        </authorList>
    </citation>
    <scope>NUCLEOTIDE SEQUENCE</scope>
    <source>
        <strain evidence="18">EXF-8016</strain>
    </source>
</reference>
<dbReference type="Pfam" id="PF00295">
    <property type="entry name" value="Glyco_hydro_28"/>
    <property type="match status" value="1"/>
</dbReference>
<evidence type="ECO:0000256" key="2">
    <source>
        <dbReference type="ARBA" id="ARBA00008834"/>
    </source>
</evidence>
<comment type="similarity">
    <text evidence="2 16">Belongs to the glycosyl hydrolase 28 family.</text>
</comment>
<dbReference type="GO" id="GO:0047911">
    <property type="term" value="F:galacturan 1,4-alpha-galacturonidase activity"/>
    <property type="evidence" value="ECO:0007669"/>
    <property type="project" value="UniProtKB-EC"/>
</dbReference>
<evidence type="ECO:0000256" key="4">
    <source>
        <dbReference type="ARBA" id="ARBA00022729"/>
    </source>
</evidence>
<evidence type="ECO:0000313" key="19">
    <source>
        <dbReference type="Proteomes" id="UP000767238"/>
    </source>
</evidence>
<evidence type="ECO:0000256" key="5">
    <source>
        <dbReference type="ARBA" id="ARBA00022737"/>
    </source>
</evidence>
<accession>A0A9P8K650</accession>
<dbReference type="GO" id="GO:0045490">
    <property type="term" value="P:pectin catabolic process"/>
    <property type="evidence" value="ECO:0007669"/>
    <property type="project" value="UniProtKB-ARBA"/>
</dbReference>
<feature type="region of interest" description="Disordered" evidence="17">
    <location>
        <begin position="481"/>
        <end position="512"/>
    </location>
</feature>
<dbReference type="InterPro" id="IPR006626">
    <property type="entry name" value="PbH1"/>
</dbReference>
<dbReference type="EMBL" id="JAHFYH010000055">
    <property type="protein sequence ID" value="KAH0217628.1"/>
    <property type="molecule type" value="Genomic_DNA"/>
</dbReference>
<dbReference type="GO" id="GO:0005576">
    <property type="term" value="C:extracellular region"/>
    <property type="evidence" value="ECO:0007669"/>
    <property type="project" value="UniProtKB-SubCell"/>
</dbReference>
<evidence type="ECO:0000256" key="8">
    <source>
        <dbReference type="ARBA" id="ARBA00023180"/>
    </source>
</evidence>
<evidence type="ECO:0000256" key="7">
    <source>
        <dbReference type="ARBA" id="ARBA00023157"/>
    </source>
</evidence>
<dbReference type="InterPro" id="IPR000743">
    <property type="entry name" value="Glyco_hydro_28"/>
</dbReference>
<evidence type="ECO:0000256" key="1">
    <source>
        <dbReference type="ARBA" id="ARBA00004613"/>
    </source>
</evidence>
<proteinExistence type="inferred from homology"/>
<feature type="active site" evidence="15">
    <location>
        <position position="738"/>
    </location>
</feature>
<evidence type="ECO:0000313" key="18">
    <source>
        <dbReference type="EMBL" id="KAH0217628.1"/>
    </source>
</evidence>
<keyword evidence="10" id="KW-0961">Cell wall biogenesis/degradation</keyword>
<dbReference type="InterPro" id="IPR011050">
    <property type="entry name" value="Pectin_lyase_fold/virulence"/>
</dbReference>
<keyword evidence="8" id="KW-0325">Glycoprotein</keyword>
<organism evidence="18 19">
    <name type="scientific">Aureobasidium melanogenum</name>
    <name type="common">Aureobasidium pullulans var. melanogenum</name>
    <dbReference type="NCBI Taxonomy" id="46634"/>
    <lineage>
        <taxon>Eukaryota</taxon>
        <taxon>Fungi</taxon>
        <taxon>Dikarya</taxon>
        <taxon>Ascomycota</taxon>
        <taxon>Pezizomycotina</taxon>
        <taxon>Dothideomycetes</taxon>
        <taxon>Dothideomycetidae</taxon>
        <taxon>Dothideales</taxon>
        <taxon>Saccotheciaceae</taxon>
        <taxon>Aureobasidium</taxon>
    </lineage>
</organism>
<keyword evidence="4" id="KW-0732">Signal</keyword>
<dbReference type="PANTHER" id="PTHR31736:SF14">
    <property type="entry name" value="EXOPOLYGALACTURONASE X-1-RELATED"/>
    <property type="match status" value="1"/>
</dbReference>
<feature type="compositionally biased region" description="Basic residues" evidence="17">
    <location>
        <begin position="484"/>
        <end position="495"/>
    </location>
</feature>
<dbReference type="Gene3D" id="2.160.20.10">
    <property type="entry name" value="Single-stranded right-handed beta-helix, Pectin lyase-like"/>
    <property type="match status" value="1"/>
</dbReference>
<sequence>MVILSEEMAWDAEFLVEDTLADVIKSIKQMCRELKGEEEQHRRQATGRYDIVRGLLQSDSVEAFMSQPQDVRYACYERVLRSSGFVRWNPSDMSYITLHDLAYDLFDHVAEDCFPPGDPLHPDYTRLVTETRKYLFSNNAFEIDIGHLDEFLEIPGVHQWLRQITIVINDYLDEYHGASSADDVFLIGGGRWQEHYNTIRTLLEDCEQLDWVLIQIWPEFPNWGHRVDEAVGKEKGKNDKAVEDEKGDFELRKEEYDTDDGQYDDYTDEDDMFYGSEDFYNEEDYMAYMHGKHYAKYDAKDNRRMEEDKDIDMVKSLTNTASYDWSTRRKIEDWLVAKRRAQDVIDMLKKWGPTISPLSSIVSRQLELFKKGGRAKQREKLEDTQGKSRSGNKEQHNKKRRPQRGVYVHFNGNVIYGYHNEAACHIGGGPDLDSLTCCCWSNLGLDKEIRARNEDEDTAVTTLLSAITAVASPTWSAQQEYTKHLPKSVSKHQGTRPKTDISPKKPFKPFPSSPSRNKVCYVSSHNDGVTDDSDYILSAINKCNNGGHVIFSEGQTYVINTALNLTNLNHIDLDIQGYVQFTNDTDYWQANAFKQVFQNATTFFQLGGNDVNVYGGGFLDGNGQVWYDLYAQNIYILRPVLFGVVGLHNSTIQDLNLRYSPQYYNWVANSTNVLFSNISISGYSQSKNVAKNTDGWDTYRSDNIVIQNSIINNGDDCVSFKPNSTNMLVQNLQCNGSHGISVGSLGQYPTETDIVENVLVYNVSMSNASDGARIKVWPGSPAALSGDLQGGGGKGRVNNITYDTMAINNVDYAIEITQCYGQKNLTACNEFPSELTISNIVMKNIHGTTSSKYSPISGYVVCSSPSVCTNIQLSDINVSSPNGTVNEFSCGDVDQSLLQGIQCTSINKGYN</sequence>
<comment type="catalytic activity">
    <reaction evidence="14">
        <text>[(1-&gt;4)-alpha-D-galacturonosyl](n) + H2O = alpha-D-galacturonate + [(1-&gt;4)-alpha-D-galacturonosyl](n-1)</text>
        <dbReference type="Rhea" id="RHEA:14117"/>
        <dbReference type="Rhea" id="RHEA-COMP:14570"/>
        <dbReference type="Rhea" id="RHEA-COMP:14572"/>
        <dbReference type="ChEBI" id="CHEBI:15377"/>
        <dbReference type="ChEBI" id="CHEBI:58658"/>
        <dbReference type="ChEBI" id="CHEBI:140523"/>
        <dbReference type="EC" id="3.2.1.67"/>
    </reaction>
</comment>
<feature type="region of interest" description="Disordered" evidence="17">
    <location>
        <begin position="372"/>
        <end position="404"/>
    </location>
</feature>
<dbReference type="AlphaFoldDB" id="A0A9P8K650"/>
<feature type="non-terminal residue" evidence="18">
    <location>
        <position position="1"/>
    </location>
</feature>
<dbReference type="GO" id="GO:0004650">
    <property type="term" value="F:polygalacturonase activity"/>
    <property type="evidence" value="ECO:0007669"/>
    <property type="project" value="InterPro"/>
</dbReference>
<name>A0A9P8K650_AURME</name>
<reference evidence="18" key="1">
    <citation type="journal article" date="2021" name="J Fungi (Basel)">
        <title>Virulence traits and population genomics of the black yeast Aureobasidium melanogenum.</title>
        <authorList>
            <person name="Cernosa A."/>
            <person name="Sun X."/>
            <person name="Gostincar C."/>
            <person name="Fang C."/>
            <person name="Gunde-Cimerman N."/>
            <person name="Song Z."/>
        </authorList>
    </citation>
    <scope>NUCLEOTIDE SEQUENCE</scope>
    <source>
        <strain evidence="18">EXF-8016</strain>
    </source>
</reference>
<dbReference type="GO" id="GO:0071555">
    <property type="term" value="P:cell wall organization"/>
    <property type="evidence" value="ECO:0007669"/>
    <property type="project" value="UniProtKB-KW"/>
</dbReference>
<comment type="subcellular location">
    <subcellularLocation>
        <location evidence="1">Secreted</location>
    </subcellularLocation>
</comment>
<keyword evidence="7" id="KW-1015">Disulfide bond</keyword>
<dbReference type="EC" id="3.2.1.67" evidence="11"/>
<dbReference type="SUPFAM" id="SSF51126">
    <property type="entry name" value="Pectin lyase-like"/>
    <property type="match status" value="1"/>
</dbReference>